<accession>A0A850PMU7</accession>
<protein>
    <recommendedName>
        <fullName evidence="2">CDGP domain-containing protein</fullName>
    </recommendedName>
</protein>
<reference evidence="3 4" key="1">
    <citation type="submission" date="2020-05" db="EMBL/GenBank/DDBJ databases">
        <title>Draft genome sequence of Mycobacterium hippocampi DL, isolated from European seabass, Dicentrarchus labrax, reared in fish farms.</title>
        <authorList>
            <person name="Stathopoulou P."/>
            <person name="Asimakis E."/>
            <person name="Tzokas K."/>
            <person name="Batargias C."/>
            <person name="Tsiamis G."/>
        </authorList>
    </citation>
    <scope>NUCLEOTIDE SEQUENCE [LARGE SCALE GENOMIC DNA]</scope>
    <source>
        <strain evidence="3 4">DL</strain>
    </source>
</reference>
<proteinExistence type="predicted"/>
<gene>
    <name evidence="3" type="ORF">HLY00_1679</name>
</gene>
<dbReference type="Pfam" id="PF24238">
    <property type="entry name" value="CDGP"/>
    <property type="match status" value="1"/>
</dbReference>
<name>A0A850PMU7_9MYCO</name>
<dbReference type="EMBL" id="JABFYL010000039">
    <property type="protein sequence ID" value="NVN51691.1"/>
    <property type="molecule type" value="Genomic_DNA"/>
</dbReference>
<dbReference type="RefSeq" id="WP_178359970.1">
    <property type="nucleotide sequence ID" value="NZ_JABFYL010000039.1"/>
</dbReference>
<evidence type="ECO:0000259" key="2">
    <source>
        <dbReference type="Pfam" id="PF24238"/>
    </source>
</evidence>
<comment type="caution">
    <text evidence="3">The sequence shown here is derived from an EMBL/GenBank/DDBJ whole genome shotgun (WGS) entry which is preliminary data.</text>
</comment>
<feature type="signal peptide" evidence="1">
    <location>
        <begin position="1"/>
        <end position="20"/>
    </location>
</feature>
<dbReference type="InterPro" id="IPR056271">
    <property type="entry name" value="CDGP_dom"/>
</dbReference>
<organism evidence="3 4">
    <name type="scientific">Mycolicibacterium hippocampi</name>
    <dbReference type="NCBI Taxonomy" id="659824"/>
    <lineage>
        <taxon>Bacteria</taxon>
        <taxon>Bacillati</taxon>
        <taxon>Actinomycetota</taxon>
        <taxon>Actinomycetes</taxon>
        <taxon>Mycobacteriales</taxon>
        <taxon>Mycobacteriaceae</taxon>
        <taxon>Mycolicibacterium</taxon>
    </lineage>
</organism>
<dbReference type="Proteomes" id="UP000570517">
    <property type="component" value="Unassembled WGS sequence"/>
</dbReference>
<evidence type="ECO:0000256" key="1">
    <source>
        <dbReference type="SAM" id="SignalP"/>
    </source>
</evidence>
<feature type="chain" id="PRO_5039197749" description="CDGP domain-containing protein" evidence="1">
    <location>
        <begin position="21"/>
        <end position="95"/>
    </location>
</feature>
<keyword evidence="4" id="KW-1185">Reference proteome</keyword>
<evidence type="ECO:0000313" key="3">
    <source>
        <dbReference type="EMBL" id="NVN51691.1"/>
    </source>
</evidence>
<feature type="domain" description="CDGP" evidence="2">
    <location>
        <begin position="33"/>
        <end position="93"/>
    </location>
</feature>
<dbReference type="AlphaFoldDB" id="A0A850PMU7"/>
<keyword evidence="1" id="KW-0732">Signal</keyword>
<sequence>MKVRLAVVIAAMAATGIGVAAPASAWPTPPPPGCEQRPMVSYCDGPVQADGSWQRCFDNQPMWNQGVGYIGGSNCYQTGPGPDRYPWAPQYHIGS</sequence>
<evidence type="ECO:0000313" key="4">
    <source>
        <dbReference type="Proteomes" id="UP000570517"/>
    </source>
</evidence>